<dbReference type="Gene3D" id="3.30.70.330">
    <property type="match status" value="1"/>
</dbReference>
<name>A0A2Z6NHF2_TRISU</name>
<gene>
    <name evidence="3" type="ORF">TSUD_56360</name>
</gene>
<dbReference type="SMART" id="SM00360">
    <property type="entry name" value="RRM"/>
    <property type="match status" value="1"/>
</dbReference>
<dbReference type="InterPro" id="IPR012677">
    <property type="entry name" value="Nucleotide-bd_a/b_plait_sf"/>
</dbReference>
<dbReference type="OrthoDB" id="1750209at2759"/>
<accession>A0A2Z6NHF2</accession>
<keyword evidence="1" id="KW-0694">RNA-binding</keyword>
<dbReference type="InterPro" id="IPR000504">
    <property type="entry name" value="RRM_dom"/>
</dbReference>
<organism evidence="3 4">
    <name type="scientific">Trifolium subterraneum</name>
    <name type="common">Subterranean clover</name>
    <dbReference type="NCBI Taxonomy" id="3900"/>
    <lineage>
        <taxon>Eukaryota</taxon>
        <taxon>Viridiplantae</taxon>
        <taxon>Streptophyta</taxon>
        <taxon>Embryophyta</taxon>
        <taxon>Tracheophyta</taxon>
        <taxon>Spermatophyta</taxon>
        <taxon>Magnoliopsida</taxon>
        <taxon>eudicotyledons</taxon>
        <taxon>Gunneridae</taxon>
        <taxon>Pentapetalae</taxon>
        <taxon>rosids</taxon>
        <taxon>fabids</taxon>
        <taxon>Fabales</taxon>
        <taxon>Fabaceae</taxon>
        <taxon>Papilionoideae</taxon>
        <taxon>50 kb inversion clade</taxon>
        <taxon>NPAAA clade</taxon>
        <taxon>Hologalegina</taxon>
        <taxon>IRL clade</taxon>
        <taxon>Trifolieae</taxon>
        <taxon>Trifolium</taxon>
    </lineage>
</organism>
<dbReference type="InterPro" id="IPR035979">
    <property type="entry name" value="RBD_domain_sf"/>
</dbReference>
<evidence type="ECO:0000313" key="3">
    <source>
        <dbReference type="EMBL" id="GAU35830.1"/>
    </source>
</evidence>
<protein>
    <recommendedName>
        <fullName evidence="2">RRM domain-containing protein</fullName>
    </recommendedName>
</protein>
<dbReference type="CDD" id="cd00590">
    <property type="entry name" value="RRM_SF"/>
    <property type="match status" value="1"/>
</dbReference>
<sequence length="180" mass="20285">MKHMKKLPGYVRAAQEECVSFFFTNFSQEENMRGLRQVFGAFGSIGDLFIPVNKKTHLGQRFGFVRFRGVLEVDGLLNKLQDIWLRGYNLKVNVSKFGRDSHKPSSGKKSICKTFKEGIAEVHPGRSFLNAVSNRTGTSKSIFLADIRDCELPSPPLRNLVFDVDSARLQILKKCLGDIS</sequence>
<evidence type="ECO:0000259" key="2">
    <source>
        <dbReference type="PROSITE" id="PS50102"/>
    </source>
</evidence>
<dbReference type="SUPFAM" id="SSF54928">
    <property type="entry name" value="RNA-binding domain, RBD"/>
    <property type="match status" value="1"/>
</dbReference>
<proteinExistence type="predicted"/>
<evidence type="ECO:0000256" key="1">
    <source>
        <dbReference type="PROSITE-ProRule" id="PRU00176"/>
    </source>
</evidence>
<dbReference type="PROSITE" id="PS50102">
    <property type="entry name" value="RRM"/>
    <property type="match status" value="1"/>
</dbReference>
<feature type="domain" description="RRM" evidence="2">
    <location>
        <begin position="19"/>
        <end position="97"/>
    </location>
</feature>
<keyword evidence="4" id="KW-1185">Reference proteome</keyword>
<dbReference type="GO" id="GO:0003723">
    <property type="term" value="F:RNA binding"/>
    <property type="evidence" value="ECO:0007669"/>
    <property type="project" value="UniProtKB-UniRule"/>
</dbReference>
<dbReference type="Pfam" id="PF00076">
    <property type="entry name" value="RRM_1"/>
    <property type="match status" value="1"/>
</dbReference>
<dbReference type="Proteomes" id="UP000242715">
    <property type="component" value="Unassembled WGS sequence"/>
</dbReference>
<dbReference type="EMBL" id="DF973606">
    <property type="protein sequence ID" value="GAU35830.1"/>
    <property type="molecule type" value="Genomic_DNA"/>
</dbReference>
<reference evidence="4" key="1">
    <citation type="journal article" date="2017" name="Front. Plant Sci.">
        <title>Climate Clever Clovers: New Paradigm to Reduce the Environmental Footprint of Ruminants by Breeding Low Methanogenic Forages Utilizing Haplotype Variation.</title>
        <authorList>
            <person name="Kaur P."/>
            <person name="Appels R."/>
            <person name="Bayer P.E."/>
            <person name="Keeble-Gagnere G."/>
            <person name="Wang J."/>
            <person name="Hirakawa H."/>
            <person name="Shirasawa K."/>
            <person name="Vercoe P."/>
            <person name="Stefanova K."/>
            <person name="Durmic Z."/>
            <person name="Nichols P."/>
            <person name="Revell C."/>
            <person name="Isobe S.N."/>
            <person name="Edwards D."/>
            <person name="Erskine W."/>
        </authorList>
    </citation>
    <scope>NUCLEOTIDE SEQUENCE [LARGE SCALE GENOMIC DNA]</scope>
    <source>
        <strain evidence="4">cv. Daliak</strain>
    </source>
</reference>
<evidence type="ECO:0000313" key="4">
    <source>
        <dbReference type="Proteomes" id="UP000242715"/>
    </source>
</evidence>
<dbReference type="AlphaFoldDB" id="A0A2Z6NHF2"/>